<feature type="transmembrane region" description="Helical" evidence="9">
    <location>
        <begin position="139"/>
        <end position="162"/>
    </location>
</feature>
<dbReference type="Gene3D" id="1.20.1070.10">
    <property type="entry name" value="Rhodopsin 7-helix transmembrane proteins"/>
    <property type="match status" value="2"/>
</dbReference>
<keyword evidence="2 9" id="KW-0812">Transmembrane</keyword>
<evidence type="ECO:0000256" key="7">
    <source>
        <dbReference type="ARBA" id="ARBA00023224"/>
    </source>
</evidence>
<dbReference type="AlphaFoldDB" id="A0A914MV42"/>
<dbReference type="GO" id="GO:0008188">
    <property type="term" value="F:neuropeptide receptor activity"/>
    <property type="evidence" value="ECO:0007669"/>
    <property type="project" value="TreeGrafter"/>
</dbReference>
<feature type="compositionally biased region" description="Polar residues" evidence="8">
    <location>
        <begin position="656"/>
        <end position="667"/>
    </location>
</feature>
<dbReference type="PANTHER" id="PTHR24235">
    <property type="entry name" value="NEUROPEPTIDE Y RECEPTOR"/>
    <property type="match status" value="1"/>
</dbReference>
<feature type="domain" description="G-protein coupled receptors family 1 profile" evidence="10">
    <location>
        <begin position="44"/>
        <end position="511"/>
    </location>
</feature>
<evidence type="ECO:0000256" key="3">
    <source>
        <dbReference type="ARBA" id="ARBA00022989"/>
    </source>
</evidence>
<feature type="transmembrane region" description="Helical" evidence="9">
    <location>
        <begin position="393"/>
        <end position="415"/>
    </location>
</feature>
<feature type="transmembrane region" description="Helical" evidence="9">
    <location>
        <begin position="64"/>
        <end position="85"/>
    </location>
</feature>
<dbReference type="PRINTS" id="PR00237">
    <property type="entry name" value="GPCRRHODOPSN"/>
</dbReference>
<evidence type="ECO:0000313" key="11">
    <source>
        <dbReference type="Proteomes" id="UP000887563"/>
    </source>
</evidence>
<dbReference type="InterPro" id="IPR000276">
    <property type="entry name" value="GPCR_Rhodpsn"/>
</dbReference>
<evidence type="ECO:0000259" key="10">
    <source>
        <dbReference type="PROSITE" id="PS50262"/>
    </source>
</evidence>
<comment type="subcellular location">
    <subcellularLocation>
        <location evidence="1">Membrane</location>
        <topology evidence="1">Multi-pass membrane protein</topology>
    </subcellularLocation>
</comment>
<protein>
    <submittedName>
        <fullName evidence="12">G-protein coupled receptors family 1 profile domain-containing protein</fullName>
    </submittedName>
</protein>
<dbReference type="PROSITE" id="PS50262">
    <property type="entry name" value="G_PROTEIN_RECEP_F1_2"/>
    <property type="match status" value="1"/>
</dbReference>
<keyword evidence="5 9" id="KW-0472">Membrane</keyword>
<evidence type="ECO:0000256" key="4">
    <source>
        <dbReference type="ARBA" id="ARBA00023040"/>
    </source>
</evidence>
<evidence type="ECO:0000256" key="9">
    <source>
        <dbReference type="SAM" id="Phobius"/>
    </source>
</evidence>
<proteinExistence type="predicted"/>
<feature type="transmembrane region" description="Helical" evidence="9">
    <location>
        <begin position="451"/>
        <end position="470"/>
    </location>
</feature>
<evidence type="ECO:0000256" key="8">
    <source>
        <dbReference type="SAM" id="MobiDB-lite"/>
    </source>
</evidence>
<reference evidence="12" key="1">
    <citation type="submission" date="2022-11" db="UniProtKB">
        <authorList>
            <consortium name="WormBaseParasite"/>
        </authorList>
    </citation>
    <scope>IDENTIFICATION</scope>
</reference>
<dbReference type="GO" id="GO:0042923">
    <property type="term" value="F:neuropeptide binding"/>
    <property type="evidence" value="ECO:0007669"/>
    <property type="project" value="TreeGrafter"/>
</dbReference>
<feature type="compositionally biased region" description="Low complexity" evidence="8">
    <location>
        <begin position="644"/>
        <end position="654"/>
    </location>
</feature>
<organism evidence="11 12">
    <name type="scientific">Meloidogyne incognita</name>
    <name type="common">Southern root-knot nematode worm</name>
    <name type="synonym">Oxyuris incognita</name>
    <dbReference type="NCBI Taxonomy" id="6306"/>
    <lineage>
        <taxon>Eukaryota</taxon>
        <taxon>Metazoa</taxon>
        <taxon>Ecdysozoa</taxon>
        <taxon>Nematoda</taxon>
        <taxon>Chromadorea</taxon>
        <taxon>Rhabditida</taxon>
        <taxon>Tylenchina</taxon>
        <taxon>Tylenchomorpha</taxon>
        <taxon>Tylenchoidea</taxon>
        <taxon>Meloidogynidae</taxon>
        <taxon>Meloidogyninae</taxon>
        <taxon>Meloidogyne</taxon>
        <taxon>Meloidogyne incognita group</taxon>
    </lineage>
</organism>
<dbReference type="PANTHER" id="PTHR24235:SF2">
    <property type="entry name" value="G-PROTEIN COUPLED RECEPTORS FAMILY 1 PROFILE DOMAIN-CONTAINING PROTEIN"/>
    <property type="match status" value="1"/>
</dbReference>
<feature type="transmembrane region" description="Helical" evidence="9">
    <location>
        <begin position="105"/>
        <end position="127"/>
    </location>
</feature>
<feature type="transmembrane region" description="Helical" evidence="9">
    <location>
        <begin position="259"/>
        <end position="280"/>
    </location>
</feature>
<feature type="transmembrane region" description="Helical" evidence="9">
    <location>
        <begin position="300"/>
        <end position="322"/>
    </location>
</feature>
<sequence length="667" mass="75625">QQIVCTEVSEAILAQGIDDLTSWAAVQCAIAAAYGCLFLLGLLGNGSVLLAFAQNKRLRSTRNLFLLNLILTDILLCLTAVPVTPWYALTKDWAFGPLMCRLVPLSNSCAVFVTSWSLCAIALDKFLHIIDPTRGQFSLRTAATITFVIWIISTLLNIPYLLSYKLVNGDYYVPRNSTPFCGQFCDELNWPDDTQRRLYGTGVMLFQFVLPMAIITYCYWRILRKVHKDMIESLSTKKCHSIKVSVGVLASFLRSTRNLFLLNLILTDILLCLTAVPVTPWYALTKDWAFGPLMCRLVPLSNSCAVFVTSWSLCAIALDKFLHIIDPTRGQFSLRTAATITFVIWIISTLLNIPYLLSYKLVNGDYYVPRNSTPFCGQFCDELNWPDDTQRRLYGTGVMLFQFVLPMTIITYCYWRILRKVHKDMIVQNAQFSQSLSNTQRTDALNRKKRVNYILIGMVIAFIGCNTPITAVNLVKDFKQEPAWLKQQPFLWPLIAHVIAMSAVIWNPFLFFWLTAKDKQKGANLSGIATATSEIITSLVSRMHSLRSNNGQSKDDDIRYKRRFGRKTARHLYRAESETTTSTSHRRQILSNGLTFSDSLRLNGYGGNRQQWIQMRPLVIFQNGQQFYKENCGNEDINQKENISNSSSNGGRRTTLNKTTSLGVDAI</sequence>
<keyword evidence="4" id="KW-0297">G-protein coupled receptor</keyword>
<dbReference type="Proteomes" id="UP000887563">
    <property type="component" value="Unplaced"/>
</dbReference>
<dbReference type="GO" id="GO:0043005">
    <property type="term" value="C:neuron projection"/>
    <property type="evidence" value="ECO:0007669"/>
    <property type="project" value="TreeGrafter"/>
</dbReference>
<accession>A0A914MV42</accession>
<keyword evidence="6" id="KW-0675">Receptor</keyword>
<keyword evidence="3 9" id="KW-1133">Transmembrane helix</keyword>
<keyword evidence="11" id="KW-1185">Reference proteome</keyword>
<dbReference type="InterPro" id="IPR017452">
    <property type="entry name" value="GPCR_Rhodpsn_7TM"/>
</dbReference>
<evidence type="ECO:0000256" key="6">
    <source>
        <dbReference type="ARBA" id="ARBA00023170"/>
    </source>
</evidence>
<feature type="region of interest" description="Disordered" evidence="8">
    <location>
        <begin position="638"/>
        <end position="667"/>
    </location>
</feature>
<dbReference type="Pfam" id="PF00001">
    <property type="entry name" value="7tm_1"/>
    <property type="match status" value="2"/>
</dbReference>
<name>A0A914MV42_MELIC</name>
<evidence type="ECO:0000256" key="2">
    <source>
        <dbReference type="ARBA" id="ARBA00022692"/>
    </source>
</evidence>
<keyword evidence="7" id="KW-0807">Transducer</keyword>
<dbReference type="GO" id="GO:0005886">
    <property type="term" value="C:plasma membrane"/>
    <property type="evidence" value="ECO:0007669"/>
    <property type="project" value="TreeGrafter"/>
</dbReference>
<feature type="transmembrane region" description="Helical" evidence="9">
    <location>
        <begin position="490"/>
        <end position="514"/>
    </location>
</feature>
<dbReference type="CDD" id="cd15203">
    <property type="entry name" value="7tmA_NPYR-like"/>
    <property type="match status" value="1"/>
</dbReference>
<evidence type="ECO:0000313" key="12">
    <source>
        <dbReference type="WBParaSite" id="Minc3s02496g30323"/>
    </source>
</evidence>
<feature type="transmembrane region" description="Helical" evidence="9">
    <location>
        <begin position="29"/>
        <end position="52"/>
    </location>
</feature>
<feature type="transmembrane region" description="Helical" evidence="9">
    <location>
        <begin position="198"/>
        <end position="220"/>
    </location>
</feature>
<evidence type="ECO:0000256" key="1">
    <source>
        <dbReference type="ARBA" id="ARBA00004141"/>
    </source>
</evidence>
<dbReference type="SUPFAM" id="SSF81321">
    <property type="entry name" value="Family A G protein-coupled receptor-like"/>
    <property type="match status" value="2"/>
</dbReference>
<evidence type="ECO:0000256" key="5">
    <source>
        <dbReference type="ARBA" id="ARBA00023136"/>
    </source>
</evidence>
<dbReference type="WBParaSite" id="Minc3s02496g30323">
    <property type="protein sequence ID" value="Minc3s02496g30323"/>
    <property type="gene ID" value="Minc3s02496g30323"/>
</dbReference>
<feature type="transmembrane region" description="Helical" evidence="9">
    <location>
        <begin position="334"/>
        <end position="357"/>
    </location>
</feature>